<dbReference type="Pfam" id="PF00232">
    <property type="entry name" value="Glyco_hydro_1"/>
    <property type="match status" value="1"/>
</dbReference>
<dbReference type="PRINTS" id="PR00131">
    <property type="entry name" value="GLHYDRLASE1"/>
</dbReference>
<proteinExistence type="inferred from homology"/>
<protein>
    <submittedName>
        <fullName evidence="7">Beta-glucosidase</fullName>
    </submittedName>
</protein>
<dbReference type="AlphaFoldDB" id="A0A3B6VGN7"/>
<dbReference type="SUPFAM" id="SSF51445">
    <property type="entry name" value="(Trans)glycosidases"/>
    <property type="match status" value="1"/>
</dbReference>
<reference evidence="7 8" key="1">
    <citation type="journal article" date="2009" name="PLoS ONE">
        <title>Genome sequence of the pathogenic intestinal spirochete Brachyspira hyodysenteriae reveals adaptations to its lifestyle in the porcine large intestine.</title>
        <authorList>
            <person name="Bellgard M.I."/>
            <person name="Wanchanthuek P."/>
            <person name="La T."/>
            <person name="Ryan K."/>
            <person name="Moolhuijzen P."/>
            <person name="Albertyn Z."/>
            <person name="Shaban B."/>
            <person name="Motro Y."/>
            <person name="Dunn D.S."/>
            <person name="Schibeci D."/>
            <person name="Hunter A."/>
            <person name="Barrero R."/>
            <person name="Phillips N.D."/>
            <person name="Hampson D.J."/>
        </authorList>
    </citation>
    <scope>NUCLEOTIDE SEQUENCE [LARGE SCALE GENOMIC DNA]</scope>
    <source>
        <strain evidence="8">ATCC 49526 / WA1</strain>
    </source>
</reference>
<evidence type="ECO:0000256" key="2">
    <source>
        <dbReference type="ARBA" id="ARBA00022801"/>
    </source>
</evidence>
<evidence type="ECO:0000256" key="6">
    <source>
        <dbReference type="RuleBase" id="RU004468"/>
    </source>
</evidence>
<evidence type="ECO:0000256" key="1">
    <source>
        <dbReference type="ARBA" id="ARBA00010838"/>
    </source>
</evidence>
<keyword evidence="8" id="KW-1185">Reference proteome</keyword>
<evidence type="ECO:0000256" key="4">
    <source>
        <dbReference type="PROSITE-ProRule" id="PRU10055"/>
    </source>
</evidence>
<feature type="active site" description="Nucleophile" evidence="4">
    <location>
        <position position="360"/>
    </location>
</feature>
<gene>
    <name evidence="7" type="primary">bglH</name>
    <name evidence="7" type="ordered locus">BHWA1_01075</name>
</gene>
<dbReference type="KEGG" id="bhy:BHWA1_01075"/>
<evidence type="ECO:0000256" key="3">
    <source>
        <dbReference type="ARBA" id="ARBA00023295"/>
    </source>
</evidence>
<dbReference type="FunFam" id="3.20.20.80:FF:000004">
    <property type="entry name" value="Beta-glucosidase 6-phospho-beta-glucosidase"/>
    <property type="match status" value="1"/>
</dbReference>
<dbReference type="PROSITE" id="PS00653">
    <property type="entry name" value="GLYCOSYL_HYDROL_F1_2"/>
    <property type="match status" value="1"/>
</dbReference>
<accession>A0A3B6VGN7</accession>
<dbReference type="InterPro" id="IPR017853">
    <property type="entry name" value="GH"/>
</dbReference>
<dbReference type="InterPro" id="IPR001360">
    <property type="entry name" value="Glyco_hydro_1"/>
</dbReference>
<comment type="similarity">
    <text evidence="1 5">Belongs to the glycosyl hydrolase 1 family.</text>
</comment>
<sequence length="464" mass="53561">MSNSFPNNFLWGGAISANQSEGAYNIDGKGLSTADVSPNGVVFPPKLPFDSNIYNPFHYGIDFYHTYKEDIKLLAELGINCLRTSIAWTRIFPTGVEDTPNEKGLEFYDRLFDELLKYNIRPFITISHYEMPLYLVEKFGGWKNRKLIDFFCKFAETIFNRYKDKVKYWLTFNELNFTLSIPFTGAGILEEDDKTKYQALHHQLVASAKAVKLCHDIIKDSKIGCMISYSPIYPDTPNPEDVFACLKEQRKLTLCPDVQVKGEYPFYIKKLFKELGIYIDKNDYEIIKNTVDFIGFSYYSSKVISADISKKQLVSGNMQKGVRNNYLKTSEWGWQIDPLGLRITLNNLYDRYKKPLFIVENGLGALDNLTDDMKVHDNYRIEYIKQHLLEVYNAIEDGVDLLGYLSWGPIDIISASTAEMSKRYGYIYVDKDNEGKGSLKRIKKDSFYWYSEVIKTNGVSLHNK</sequence>
<name>A0A3B6VGN7_BRAHW</name>
<dbReference type="RefSeq" id="WP_012670605.1">
    <property type="nucleotide sequence ID" value="NC_012225.1"/>
</dbReference>
<dbReference type="EMBL" id="CP001357">
    <property type="protein sequence ID" value="ACN83558.1"/>
    <property type="molecule type" value="Genomic_DNA"/>
</dbReference>
<dbReference type="Gene3D" id="3.20.20.80">
    <property type="entry name" value="Glycosidases"/>
    <property type="match status" value="1"/>
</dbReference>
<evidence type="ECO:0000313" key="8">
    <source>
        <dbReference type="Proteomes" id="UP000001803"/>
    </source>
</evidence>
<keyword evidence="2 6" id="KW-0378">Hydrolase</keyword>
<dbReference type="GO" id="GO:0008422">
    <property type="term" value="F:beta-glucosidase activity"/>
    <property type="evidence" value="ECO:0007669"/>
    <property type="project" value="TreeGrafter"/>
</dbReference>
<dbReference type="Proteomes" id="UP000001803">
    <property type="component" value="Chromosome"/>
</dbReference>
<dbReference type="InterPro" id="IPR018120">
    <property type="entry name" value="Glyco_hydro_1_AS"/>
</dbReference>
<organism evidence="7 8">
    <name type="scientific">Brachyspira hyodysenteriae (strain ATCC 49526 / WA1)</name>
    <dbReference type="NCBI Taxonomy" id="565034"/>
    <lineage>
        <taxon>Bacteria</taxon>
        <taxon>Pseudomonadati</taxon>
        <taxon>Spirochaetota</taxon>
        <taxon>Spirochaetia</taxon>
        <taxon>Brachyspirales</taxon>
        <taxon>Brachyspiraceae</taxon>
        <taxon>Brachyspira</taxon>
    </lineage>
</organism>
<evidence type="ECO:0000256" key="5">
    <source>
        <dbReference type="RuleBase" id="RU003690"/>
    </source>
</evidence>
<dbReference type="GO" id="GO:0016052">
    <property type="term" value="P:carbohydrate catabolic process"/>
    <property type="evidence" value="ECO:0007669"/>
    <property type="project" value="TreeGrafter"/>
</dbReference>
<dbReference type="PANTHER" id="PTHR10353">
    <property type="entry name" value="GLYCOSYL HYDROLASE"/>
    <property type="match status" value="1"/>
</dbReference>
<dbReference type="PROSITE" id="PS00572">
    <property type="entry name" value="GLYCOSYL_HYDROL_F1_1"/>
    <property type="match status" value="1"/>
</dbReference>
<keyword evidence="3 6" id="KW-0326">Glycosidase</keyword>
<dbReference type="InterPro" id="IPR033132">
    <property type="entry name" value="GH_1_N_CS"/>
</dbReference>
<dbReference type="PANTHER" id="PTHR10353:SF122">
    <property type="entry name" value="6-PHOSPHO-BETA-GLUCOSIDASE ASCB-RELATED"/>
    <property type="match status" value="1"/>
</dbReference>
<dbReference type="GO" id="GO:0005829">
    <property type="term" value="C:cytosol"/>
    <property type="evidence" value="ECO:0007669"/>
    <property type="project" value="TreeGrafter"/>
</dbReference>
<evidence type="ECO:0000313" key="7">
    <source>
        <dbReference type="EMBL" id="ACN83558.1"/>
    </source>
</evidence>
<dbReference type="STRING" id="565034.BHWA1_01075"/>